<gene>
    <name evidence="2" type="ORF">LCGC14_2147420</name>
</gene>
<organism evidence="2">
    <name type="scientific">marine sediment metagenome</name>
    <dbReference type="NCBI Taxonomy" id="412755"/>
    <lineage>
        <taxon>unclassified sequences</taxon>
        <taxon>metagenomes</taxon>
        <taxon>ecological metagenomes</taxon>
    </lineage>
</organism>
<feature type="region of interest" description="Disordered" evidence="1">
    <location>
        <begin position="20"/>
        <end position="41"/>
    </location>
</feature>
<evidence type="ECO:0000313" key="2">
    <source>
        <dbReference type="EMBL" id="KKL66195.1"/>
    </source>
</evidence>
<comment type="caution">
    <text evidence="2">The sequence shown here is derived from an EMBL/GenBank/DDBJ whole genome shotgun (WGS) entry which is preliminary data.</text>
</comment>
<protein>
    <submittedName>
        <fullName evidence="2">Uncharacterized protein</fullName>
    </submittedName>
</protein>
<dbReference type="EMBL" id="LAZR01027285">
    <property type="protein sequence ID" value="KKL66195.1"/>
    <property type="molecule type" value="Genomic_DNA"/>
</dbReference>
<reference evidence="2" key="1">
    <citation type="journal article" date="2015" name="Nature">
        <title>Complex archaea that bridge the gap between prokaryotes and eukaryotes.</title>
        <authorList>
            <person name="Spang A."/>
            <person name="Saw J.H."/>
            <person name="Jorgensen S.L."/>
            <person name="Zaremba-Niedzwiedzka K."/>
            <person name="Martijn J."/>
            <person name="Lind A.E."/>
            <person name="van Eijk R."/>
            <person name="Schleper C."/>
            <person name="Guy L."/>
            <person name="Ettema T.J."/>
        </authorList>
    </citation>
    <scope>NUCLEOTIDE SEQUENCE</scope>
</reference>
<evidence type="ECO:0000256" key="1">
    <source>
        <dbReference type="SAM" id="MobiDB-lite"/>
    </source>
</evidence>
<sequence>MRRMPLSKARMRECKRHDKAIKPGLPDAPTLDAGGEVIPDY</sequence>
<name>A0A0F9G9H3_9ZZZZ</name>
<dbReference type="AlphaFoldDB" id="A0A0F9G9H3"/>
<proteinExistence type="predicted"/>
<accession>A0A0F9G9H3</accession>